<evidence type="ECO:0000256" key="1">
    <source>
        <dbReference type="SAM" id="Phobius"/>
    </source>
</evidence>
<dbReference type="PANTHER" id="PTHR37305:SF1">
    <property type="entry name" value="MEMBRANE PROTEIN"/>
    <property type="match status" value="1"/>
</dbReference>
<sequence length="273" mass="30660">MAEKVGKETAEYYREAYDGPKGNALASKAEEMYSYLSNEYKAYYDYSWGWSRLHAMQTTLPFTIGLLLIVVLSPMFSNEYGKRVDSLLLSSKYGKNKLIKAKLVTGFSIAIISWLFIQLINIAIIFYFFGIEGSKAFVQNWAVNPSPYALTYLTSYLTVTAISFVGLLFLISTILFISSRSKGPFISLIIVAIITLFPTLQLDFIASRAAQKILIFMPANILIGVHHVKNFDAFYLFGKVIMLPSAATVVACLLSILMVIGTYYSFKQHQVEN</sequence>
<comment type="caution">
    <text evidence="2">The sequence shown here is derived from an EMBL/GenBank/DDBJ whole genome shotgun (WGS) entry which is preliminary data.</text>
</comment>
<evidence type="ECO:0000313" key="2">
    <source>
        <dbReference type="EMBL" id="MDQ0178059.1"/>
    </source>
</evidence>
<proteinExistence type="predicted"/>
<organism evidence="2 3">
    <name type="scientific">Bacillus chungangensis</name>
    <dbReference type="NCBI Taxonomy" id="587633"/>
    <lineage>
        <taxon>Bacteria</taxon>
        <taxon>Bacillati</taxon>
        <taxon>Bacillota</taxon>
        <taxon>Bacilli</taxon>
        <taxon>Bacillales</taxon>
        <taxon>Bacillaceae</taxon>
        <taxon>Bacillus</taxon>
    </lineage>
</organism>
<feature type="transmembrane region" description="Helical" evidence="1">
    <location>
        <begin position="149"/>
        <end position="178"/>
    </location>
</feature>
<evidence type="ECO:0000313" key="3">
    <source>
        <dbReference type="Proteomes" id="UP001223586"/>
    </source>
</evidence>
<dbReference type="RefSeq" id="WP_307232576.1">
    <property type="nucleotide sequence ID" value="NZ_JAUSTT010000032.1"/>
</dbReference>
<dbReference type="PANTHER" id="PTHR37305">
    <property type="entry name" value="INTEGRAL MEMBRANE PROTEIN-RELATED"/>
    <property type="match status" value="1"/>
</dbReference>
<protein>
    <submittedName>
        <fullName evidence="2">ABC-type transport system involved in multi-copper enzyme maturation permease subunit</fullName>
    </submittedName>
</protein>
<keyword evidence="3" id="KW-1185">Reference proteome</keyword>
<feature type="transmembrane region" description="Helical" evidence="1">
    <location>
        <begin position="60"/>
        <end position="80"/>
    </location>
</feature>
<dbReference type="EMBL" id="JAUSTT010000032">
    <property type="protein sequence ID" value="MDQ0178059.1"/>
    <property type="molecule type" value="Genomic_DNA"/>
</dbReference>
<gene>
    <name evidence="2" type="ORF">J2S08_003953</name>
</gene>
<accession>A0ABT9WXN5</accession>
<dbReference type="Proteomes" id="UP001223586">
    <property type="component" value="Unassembled WGS sequence"/>
</dbReference>
<keyword evidence="1" id="KW-1133">Transmembrane helix</keyword>
<reference evidence="2 3" key="1">
    <citation type="submission" date="2023-07" db="EMBL/GenBank/DDBJ databases">
        <title>Genomic Encyclopedia of Type Strains, Phase IV (KMG-IV): sequencing the most valuable type-strain genomes for metagenomic binning, comparative biology and taxonomic classification.</title>
        <authorList>
            <person name="Goeker M."/>
        </authorList>
    </citation>
    <scope>NUCLEOTIDE SEQUENCE [LARGE SCALE GENOMIC DNA]</scope>
    <source>
        <strain evidence="2 3">DSM 23837</strain>
    </source>
</reference>
<feature type="transmembrane region" description="Helical" evidence="1">
    <location>
        <begin position="240"/>
        <end position="266"/>
    </location>
</feature>
<keyword evidence="1" id="KW-0472">Membrane</keyword>
<keyword evidence="1" id="KW-0812">Transmembrane</keyword>
<name>A0ABT9WXN5_9BACI</name>
<feature type="transmembrane region" description="Helical" evidence="1">
    <location>
        <begin position="185"/>
        <end position="204"/>
    </location>
</feature>
<feature type="transmembrane region" description="Helical" evidence="1">
    <location>
        <begin position="101"/>
        <end position="129"/>
    </location>
</feature>